<gene>
    <name evidence="2" type="ORF">EG327_011373</name>
</gene>
<comment type="caution">
    <text evidence="2">The sequence shown here is derived from an EMBL/GenBank/DDBJ whole genome shotgun (WGS) entry which is preliminary data.</text>
</comment>
<proteinExistence type="predicted"/>
<reference evidence="2 3" key="1">
    <citation type="submission" date="2019-07" db="EMBL/GenBank/DDBJ databases">
        <title>Venturia inaequalis Genome Resource.</title>
        <authorList>
            <person name="Lichtner F.J."/>
        </authorList>
    </citation>
    <scope>NUCLEOTIDE SEQUENCE [LARGE SCALE GENOMIC DNA]</scope>
    <source>
        <strain evidence="2 3">DMI_063113</strain>
    </source>
</reference>
<feature type="region of interest" description="Disordered" evidence="1">
    <location>
        <begin position="187"/>
        <end position="213"/>
    </location>
</feature>
<name>A0A8H3UBW3_VENIN</name>
<accession>A0A8H3UBW3</accession>
<dbReference type="Proteomes" id="UP000490939">
    <property type="component" value="Unassembled WGS sequence"/>
</dbReference>
<dbReference type="EMBL" id="WNWR01000890">
    <property type="protein sequence ID" value="KAE9967637.1"/>
    <property type="molecule type" value="Genomic_DNA"/>
</dbReference>
<evidence type="ECO:0000313" key="2">
    <source>
        <dbReference type="EMBL" id="KAE9967637.1"/>
    </source>
</evidence>
<sequence length="213" mass="23774">MAPTIIDLTSPVKRNSSCPSTTELENAIATVPEAQLRSVLTTLCLSIARKSPNHTVEILGILASPPTPTPTINGNKKRPITVAMELFDGSNKMVKVADPDRMRGTVGRWRRRLPPPCPEKSNDLPKKKVKICENCKEELSYEDDGCCKISMMQYREAERYQQIVDDGESDDGGECEYGCGECGFDEEGRPDEDTWCKPRRMTSARREGAKDYL</sequence>
<dbReference type="AlphaFoldDB" id="A0A8H3UBW3"/>
<evidence type="ECO:0000313" key="3">
    <source>
        <dbReference type="Proteomes" id="UP000490939"/>
    </source>
</evidence>
<evidence type="ECO:0000256" key="1">
    <source>
        <dbReference type="SAM" id="MobiDB-lite"/>
    </source>
</evidence>
<protein>
    <submittedName>
        <fullName evidence="2">Uncharacterized protein</fullName>
    </submittedName>
</protein>
<feature type="compositionally biased region" description="Basic and acidic residues" evidence="1">
    <location>
        <begin position="204"/>
        <end position="213"/>
    </location>
</feature>
<organism evidence="2 3">
    <name type="scientific">Venturia inaequalis</name>
    <name type="common">Apple scab fungus</name>
    <dbReference type="NCBI Taxonomy" id="5025"/>
    <lineage>
        <taxon>Eukaryota</taxon>
        <taxon>Fungi</taxon>
        <taxon>Dikarya</taxon>
        <taxon>Ascomycota</taxon>
        <taxon>Pezizomycotina</taxon>
        <taxon>Dothideomycetes</taxon>
        <taxon>Pleosporomycetidae</taxon>
        <taxon>Venturiales</taxon>
        <taxon>Venturiaceae</taxon>
        <taxon>Venturia</taxon>
    </lineage>
</organism>
<keyword evidence="3" id="KW-1185">Reference proteome</keyword>